<protein>
    <submittedName>
        <fullName evidence="3">Uncharacterized protein</fullName>
    </submittedName>
</protein>
<feature type="signal peptide" evidence="2">
    <location>
        <begin position="1"/>
        <end position="29"/>
    </location>
</feature>
<feature type="region of interest" description="Disordered" evidence="1">
    <location>
        <begin position="278"/>
        <end position="327"/>
    </location>
</feature>
<accession>A0A182RSZ5</accession>
<dbReference type="VEuPathDB" id="VectorBase:AFUN2_011606"/>
<dbReference type="AlphaFoldDB" id="A0A182RSZ5"/>
<proteinExistence type="predicted"/>
<feature type="region of interest" description="Disordered" evidence="1">
    <location>
        <begin position="341"/>
        <end position="373"/>
    </location>
</feature>
<evidence type="ECO:0000256" key="1">
    <source>
        <dbReference type="SAM" id="MobiDB-lite"/>
    </source>
</evidence>
<dbReference type="EnsemblMetazoa" id="AFUN009396-RA">
    <property type="protein sequence ID" value="AFUN009396-PA"/>
    <property type="gene ID" value="AFUN009396"/>
</dbReference>
<evidence type="ECO:0000256" key="2">
    <source>
        <dbReference type="SAM" id="SignalP"/>
    </source>
</evidence>
<organism evidence="3">
    <name type="scientific">Anopheles funestus</name>
    <name type="common">African malaria mosquito</name>
    <dbReference type="NCBI Taxonomy" id="62324"/>
    <lineage>
        <taxon>Eukaryota</taxon>
        <taxon>Metazoa</taxon>
        <taxon>Ecdysozoa</taxon>
        <taxon>Arthropoda</taxon>
        <taxon>Hexapoda</taxon>
        <taxon>Insecta</taxon>
        <taxon>Pterygota</taxon>
        <taxon>Neoptera</taxon>
        <taxon>Endopterygota</taxon>
        <taxon>Diptera</taxon>
        <taxon>Nematocera</taxon>
        <taxon>Culicoidea</taxon>
        <taxon>Culicidae</taxon>
        <taxon>Anophelinae</taxon>
        <taxon>Anopheles</taxon>
    </lineage>
</organism>
<feature type="compositionally biased region" description="Low complexity" evidence="1">
    <location>
        <begin position="141"/>
        <end position="157"/>
    </location>
</feature>
<feature type="region of interest" description="Disordered" evidence="1">
    <location>
        <begin position="141"/>
        <end position="164"/>
    </location>
</feature>
<name>A0A182RSZ5_ANOFN</name>
<evidence type="ECO:0000313" key="3">
    <source>
        <dbReference type="EnsemblMetazoa" id="AFUN009396-PA"/>
    </source>
</evidence>
<dbReference type="VEuPathDB" id="VectorBase:AFUN009396"/>
<reference evidence="3" key="1">
    <citation type="submission" date="2020-05" db="UniProtKB">
        <authorList>
            <consortium name="EnsemblMetazoa"/>
        </authorList>
    </citation>
    <scope>IDENTIFICATION</scope>
    <source>
        <strain evidence="3">FUMOZ</strain>
    </source>
</reference>
<keyword evidence="2" id="KW-0732">Signal</keyword>
<sequence>MIRMVRLNLIVWIGCCACLLLQAPWVVAAGHDPPPGNRPIQLEDIERDNLNSERQVFKKEAIAQQQHQHGASSTQSNNHYTVQIQHHPGSAAGTHSSVKYVTPLPVPTQTLTYTKGIGTRSLHDLVTKHHAVPQQYVNIPQQQPSSQHHQHHQQVPQVHEDHSTYTVPSRQSLLQPIIGGGGPASPYLTPQPQYVYVQARPQQLPQYAADNNLPQSLLHILPQNSQAYIMIPTPYYQQQPHHVPSSPTGPALPSIAPAPASTPPHSAQQLAAYVNDPDNHIQTYSHGETGAHSPGAGPSTVQPTPQPDIVYAASSTPAPPRHQSPSAEFSIVKSVEQPVYFSHDLPPAQPNKHLQLGDGPQQQHYGGPQLHHPTGRPFLPPHSPPQQLHHHVAPVPYPPYVQSHGHATAGPTHSFAPQFYPSLAHPNNGILNYYGVQHRPPTSLLDSYVPSSLQLAKTPLYTTKLTPHAYAPVHQPVHHAHPHHQRVPAHFYQPGVPVYPLSPLHTTVLQPAGHVQPLHSAATQPLLGHVPSGPATAPGYNTIAYSVPLAFTKTSAQYKRSPGLFSVAGFAKSSGLATTKLQPAKQFQ</sequence>
<feature type="chain" id="PRO_5021379607" evidence="2">
    <location>
        <begin position="30"/>
        <end position="588"/>
    </location>
</feature>